<dbReference type="EMBL" id="AVOT02022575">
    <property type="protein sequence ID" value="MBW0512071.1"/>
    <property type="molecule type" value="Genomic_DNA"/>
</dbReference>
<feature type="compositionally biased region" description="Basic and acidic residues" evidence="1">
    <location>
        <begin position="457"/>
        <end position="467"/>
    </location>
</feature>
<dbReference type="AlphaFoldDB" id="A0A9Q3DX39"/>
<feature type="region of interest" description="Disordered" evidence="1">
    <location>
        <begin position="165"/>
        <end position="212"/>
    </location>
</feature>
<accession>A0A9Q3DX39</accession>
<reference evidence="2" key="1">
    <citation type="submission" date="2021-03" db="EMBL/GenBank/DDBJ databases">
        <title>Draft genome sequence of rust myrtle Austropuccinia psidii MF-1, a brazilian biotype.</title>
        <authorList>
            <person name="Quecine M.C."/>
            <person name="Pachon D.M.R."/>
            <person name="Bonatelli M.L."/>
            <person name="Correr F.H."/>
            <person name="Franceschini L.M."/>
            <person name="Leite T.F."/>
            <person name="Margarido G.R.A."/>
            <person name="Almeida C.A."/>
            <person name="Ferrarezi J.A."/>
            <person name="Labate C.A."/>
        </authorList>
    </citation>
    <scope>NUCLEOTIDE SEQUENCE</scope>
    <source>
        <strain evidence="2">MF-1</strain>
    </source>
</reference>
<evidence type="ECO:0000256" key="1">
    <source>
        <dbReference type="SAM" id="MobiDB-lite"/>
    </source>
</evidence>
<feature type="compositionally biased region" description="Polar residues" evidence="1">
    <location>
        <begin position="421"/>
        <end position="435"/>
    </location>
</feature>
<feature type="compositionally biased region" description="Basic and acidic residues" evidence="1">
    <location>
        <begin position="409"/>
        <end position="418"/>
    </location>
</feature>
<keyword evidence="3" id="KW-1185">Reference proteome</keyword>
<feature type="region of interest" description="Disordered" evidence="1">
    <location>
        <begin position="334"/>
        <end position="467"/>
    </location>
</feature>
<feature type="compositionally biased region" description="Polar residues" evidence="1">
    <location>
        <begin position="334"/>
        <end position="372"/>
    </location>
</feature>
<feature type="compositionally biased region" description="Polar residues" evidence="1">
    <location>
        <begin position="165"/>
        <end position="177"/>
    </location>
</feature>
<proteinExistence type="predicted"/>
<evidence type="ECO:0000313" key="2">
    <source>
        <dbReference type="EMBL" id="MBW0512071.1"/>
    </source>
</evidence>
<feature type="region of interest" description="Disordered" evidence="1">
    <location>
        <begin position="258"/>
        <end position="282"/>
    </location>
</feature>
<evidence type="ECO:0000313" key="3">
    <source>
        <dbReference type="Proteomes" id="UP000765509"/>
    </source>
</evidence>
<feature type="region of interest" description="Disordered" evidence="1">
    <location>
        <begin position="297"/>
        <end position="322"/>
    </location>
</feature>
<feature type="compositionally biased region" description="Polar residues" evidence="1">
    <location>
        <begin position="258"/>
        <end position="276"/>
    </location>
</feature>
<name>A0A9Q3DX39_9BASI</name>
<sequence>MASKHSSAKSHRALYSHQDYPSRMIDIKLSLRVTIILVLASLAGAAHVGISTAPLEPNSNSRATHHSNLLRNNHDFAKPAEAKKHNLQPSGIQHRKGKMQKSCDEAIESSDARAKHKNHQYQLNMPKNNSGFLYRQDENVNNTRSGTDQLLNTTVDSALKSILSHQAENNMSQTTAQGYRPQRDKNTETGLAGSTPPANPTGELPLVPSTPQNVHNIDQPIHPRQACYVVKKKGNRTNVFQSNPTQLSNATVQFSNENNASEKVNIDPTQTTTVGTSERENFTYPSQVSNPIIETSFAPSQPHQLGVHSDQQSGQVESSYPLQQGREEATSFFASNQPTWTATPLENDSSWKLNKHSSQPTASRSSENNVFTSDDLGIPEAGPSLGHSLSYPPQNHSREPTGQGQVSSSHEENNKPIAEDGSSQSSASMVESTSPNSPPYDLVKHPHQFSGQTNSKNNRESNEVECN</sequence>
<gene>
    <name evidence="2" type="ORF">O181_051786</name>
</gene>
<organism evidence="2 3">
    <name type="scientific">Austropuccinia psidii MF-1</name>
    <dbReference type="NCBI Taxonomy" id="1389203"/>
    <lineage>
        <taxon>Eukaryota</taxon>
        <taxon>Fungi</taxon>
        <taxon>Dikarya</taxon>
        <taxon>Basidiomycota</taxon>
        <taxon>Pucciniomycotina</taxon>
        <taxon>Pucciniomycetes</taxon>
        <taxon>Pucciniales</taxon>
        <taxon>Sphaerophragmiaceae</taxon>
        <taxon>Austropuccinia</taxon>
    </lineage>
</organism>
<protein>
    <submittedName>
        <fullName evidence="2">Uncharacterized protein</fullName>
    </submittedName>
</protein>
<comment type="caution">
    <text evidence="2">The sequence shown here is derived from an EMBL/GenBank/DDBJ whole genome shotgun (WGS) entry which is preliminary data.</text>
</comment>
<feature type="compositionally biased region" description="Polar residues" evidence="1">
    <location>
        <begin position="391"/>
        <end position="408"/>
    </location>
</feature>
<dbReference type="Proteomes" id="UP000765509">
    <property type="component" value="Unassembled WGS sequence"/>
</dbReference>